<sequence length="105" mass="11871">MPFWMLGALKFNLEQLIFSYTGDFECDPRLTCFLHFNGFESGPSSLEIGAAPQMKQIWKHLRLPQKWSIIGQTIPIGQKSPTLGSSRKKVQTEHISDAFGDINSK</sequence>
<name>A0AAV4PRZ6_CAEEX</name>
<accession>A0AAV4PRZ6</accession>
<dbReference type="EMBL" id="BPLR01005084">
    <property type="protein sequence ID" value="GIX99715.1"/>
    <property type="molecule type" value="Genomic_DNA"/>
</dbReference>
<dbReference type="Proteomes" id="UP001054945">
    <property type="component" value="Unassembled WGS sequence"/>
</dbReference>
<gene>
    <name evidence="1" type="ORF">CEXT_800741</name>
</gene>
<evidence type="ECO:0000313" key="2">
    <source>
        <dbReference type="Proteomes" id="UP001054945"/>
    </source>
</evidence>
<dbReference type="AlphaFoldDB" id="A0AAV4PRZ6"/>
<evidence type="ECO:0000313" key="1">
    <source>
        <dbReference type="EMBL" id="GIX99715.1"/>
    </source>
</evidence>
<comment type="caution">
    <text evidence="1">The sequence shown here is derived from an EMBL/GenBank/DDBJ whole genome shotgun (WGS) entry which is preliminary data.</text>
</comment>
<organism evidence="1 2">
    <name type="scientific">Caerostris extrusa</name>
    <name type="common">Bark spider</name>
    <name type="synonym">Caerostris bankana</name>
    <dbReference type="NCBI Taxonomy" id="172846"/>
    <lineage>
        <taxon>Eukaryota</taxon>
        <taxon>Metazoa</taxon>
        <taxon>Ecdysozoa</taxon>
        <taxon>Arthropoda</taxon>
        <taxon>Chelicerata</taxon>
        <taxon>Arachnida</taxon>
        <taxon>Araneae</taxon>
        <taxon>Araneomorphae</taxon>
        <taxon>Entelegynae</taxon>
        <taxon>Araneoidea</taxon>
        <taxon>Araneidae</taxon>
        <taxon>Caerostris</taxon>
    </lineage>
</organism>
<keyword evidence="2" id="KW-1185">Reference proteome</keyword>
<proteinExistence type="predicted"/>
<protein>
    <submittedName>
        <fullName evidence="1">Uncharacterized protein</fullName>
    </submittedName>
</protein>
<reference evidence="1 2" key="1">
    <citation type="submission" date="2021-06" db="EMBL/GenBank/DDBJ databases">
        <title>Caerostris extrusa draft genome.</title>
        <authorList>
            <person name="Kono N."/>
            <person name="Arakawa K."/>
        </authorList>
    </citation>
    <scope>NUCLEOTIDE SEQUENCE [LARGE SCALE GENOMIC DNA]</scope>
</reference>